<reference evidence="10" key="2">
    <citation type="submission" date="2021-04" db="EMBL/GenBank/DDBJ databases">
        <authorList>
            <person name="Gilroy R."/>
        </authorList>
    </citation>
    <scope>NUCLEOTIDE SEQUENCE</scope>
    <source>
        <strain evidence="10">G3-2149</strain>
    </source>
</reference>
<evidence type="ECO:0000256" key="4">
    <source>
        <dbReference type="ARBA" id="ARBA00022694"/>
    </source>
</evidence>
<dbReference type="SUPFAM" id="SSF56037">
    <property type="entry name" value="PheT/TilS domain"/>
    <property type="match status" value="1"/>
</dbReference>
<keyword evidence="5 8" id="KW-0547">Nucleotide-binding</keyword>
<keyword evidence="6 8" id="KW-0067">ATP-binding</keyword>
<dbReference type="Pfam" id="PF11734">
    <property type="entry name" value="TilS_C"/>
    <property type="match status" value="1"/>
</dbReference>
<comment type="similarity">
    <text evidence="8">Belongs to the tRNA(Ile)-lysidine synthase family.</text>
</comment>
<evidence type="ECO:0000256" key="8">
    <source>
        <dbReference type="HAMAP-Rule" id="MF_01161"/>
    </source>
</evidence>
<dbReference type="SUPFAM" id="SSF52402">
    <property type="entry name" value="Adenine nucleotide alpha hydrolases-like"/>
    <property type="match status" value="1"/>
</dbReference>
<comment type="subcellular location">
    <subcellularLocation>
        <location evidence="1 8">Cytoplasm</location>
    </subcellularLocation>
</comment>
<dbReference type="Proteomes" id="UP000823865">
    <property type="component" value="Unassembled WGS sequence"/>
</dbReference>
<dbReference type="GO" id="GO:0006400">
    <property type="term" value="P:tRNA modification"/>
    <property type="evidence" value="ECO:0007669"/>
    <property type="project" value="UniProtKB-UniRule"/>
</dbReference>
<name>A0A9E2L5W6_9BACT</name>
<evidence type="ECO:0000256" key="1">
    <source>
        <dbReference type="ARBA" id="ARBA00004496"/>
    </source>
</evidence>
<dbReference type="InterPro" id="IPR014729">
    <property type="entry name" value="Rossmann-like_a/b/a_fold"/>
</dbReference>
<dbReference type="HAMAP" id="MF_01161">
    <property type="entry name" value="tRNA_Ile_lys_synt"/>
    <property type="match status" value="1"/>
</dbReference>
<feature type="binding site" evidence="8">
    <location>
        <begin position="28"/>
        <end position="33"/>
    </location>
    <ligand>
        <name>ATP</name>
        <dbReference type="ChEBI" id="CHEBI:30616"/>
    </ligand>
</feature>
<dbReference type="NCBIfam" id="TIGR02433">
    <property type="entry name" value="lysidine_TilS_C"/>
    <property type="match status" value="1"/>
</dbReference>
<dbReference type="SMART" id="SM00977">
    <property type="entry name" value="TilS_C"/>
    <property type="match status" value="1"/>
</dbReference>
<dbReference type="Gene3D" id="3.40.50.620">
    <property type="entry name" value="HUPs"/>
    <property type="match status" value="1"/>
</dbReference>
<dbReference type="PANTHER" id="PTHR43033">
    <property type="entry name" value="TRNA(ILE)-LYSIDINE SYNTHASE-RELATED"/>
    <property type="match status" value="1"/>
</dbReference>
<evidence type="ECO:0000256" key="3">
    <source>
        <dbReference type="ARBA" id="ARBA00022598"/>
    </source>
</evidence>
<dbReference type="InterPro" id="IPR011063">
    <property type="entry name" value="TilS/TtcA_N"/>
</dbReference>
<dbReference type="GO" id="GO:0032267">
    <property type="term" value="F:tRNA(Ile)-lysidine synthase activity"/>
    <property type="evidence" value="ECO:0007669"/>
    <property type="project" value="UniProtKB-EC"/>
</dbReference>
<dbReference type="InterPro" id="IPR012796">
    <property type="entry name" value="Lysidine-tRNA-synth_C"/>
</dbReference>
<evidence type="ECO:0000256" key="5">
    <source>
        <dbReference type="ARBA" id="ARBA00022741"/>
    </source>
</evidence>
<accession>A0A9E2L5W6</accession>
<dbReference type="NCBIfam" id="TIGR02432">
    <property type="entry name" value="lysidine_TilS_N"/>
    <property type="match status" value="1"/>
</dbReference>
<evidence type="ECO:0000313" key="10">
    <source>
        <dbReference type="EMBL" id="MBU3853542.1"/>
    </source>
</evidence>
<dbReference type="EMBL" id="JAHLFU010000148">
    <property type="protein sequence ID" value="MBU3853542.1"/>
    <property type="molecule type" value="Genomic_DNA"/>
</dbReference>
<dbReference type="GO" id="GO:0005524">
    <property type="term" value="F:ATP binding"/>
    <property type="evidence" value="ECO:0007669"/>
    <property type="project" value="UniProtKB-UniRule"/>
</dbReference>
<comment type="domain">
    <text evidence="8">The N-terminal region contains the highly conserved SGGXDS motif, predicted to be a P-loop motif involved in ATP binding.</text>
</comment>
<comment type="caution">
    <text evidence="10">The sequence shown here is derived from an EMBL/GenBank/DDBJ whole genome shotgun (WGS) entry which is preliminary data.</text>
</comment>
<dbReference type="GO" id="GO:0005737">
    <property type="term" value="C:cytoplasm"/>
    <property type="evidence" value="ECO:0007669"/>
    <property type="project" value="UniProtKB-SubCell"/>
</dbReference>
<evidence type="ECO:0000259" key="9">
    <source>
        <dbReference type="SMART" id="SM00977"/>
    </source>
</evidence>
<proteinExistence type="inferred from homology"/>
<keyword evidence="2 8" id="KW-0963">Cytoplasm</keyword>
<comment type="function">
    <text evidence="8">Ligates lysine onto the cytidine present at position 34 of the AUA codon-specific tRNA(Ile) that contains the anticodon CAU, in an ATP-dependent manner. Cytidine is converted to lysidine, thus changing the amino acid specificity of the tRNA from methionine to isoleucine.</text>
</comment>
<sequence>MNFIEKIKSCITRQELLDREKTVLVALSGGADSMALACVLLDLGYKIEVAHCNFCLRGEESDRDEAFVTDFCHQKKILLHLRRFSTHAFAHEHHVSIEMAARTLRYDFFEELLRERNLDCVAVAHHREDNTETVLLNLLRGTGIRGLCGIQYKNGNVVRPLLDVSRQEIEDYLAECHQDYVTDTTNLQDEVQRNKIRLNVMPRMREIYPNADESIHQGARRLSDACRIYEFGVEMLVRKVVRGNQILLEELKQTPAPETVLYEVLSKMQFNPAQISDIYKQLGGDPGRVYESATHRVLRDRDALVFEEKKMQEDRFEKVLPLEGLVSVTDDIRFLISRSTYHSGDPLPREKNMLCLDLEKVEFPLVVRTPKPGDRFMPFGMKGMKLVSDFLTDLKKNLFEKERQLLVCSGDKIAWVVGERPDERFRVTDMTRHILCIRKI</sequence>
<comment type="catalytic activity">
    <reaction evidence="7 8">
        <text>cytidine(34) in tRNA(Ile2) + L-lysine + ATP = lysidine(34) in tRNA(Ile2) + AMP + diphosphate + H(+)</text>
        <dbReference type="Rhea" id="RHEA:43744"/>
        <dbReference type="Rhea" id="RHEA-COMP:10625"/>
        <dbReference type="Rhea" id="RHEA-COMP:10670"/>
        <dbReference type="ChEBI" id="CHEBI:15378"/>
        <dbReference type="ChEBI" id="CHEBI:30616"/>
        <dbReference type="ChEBI" id="CHEBI:32551"/>
        <dbReference type="ChEBI" id="CHEBI:33019"/>
        <dbReference type="ChEBI" id="CHEBI:82748"/>
        <dbReference type="ChEBI" id="CHEBI:83665"/>
        <dbReference type="ChEBI" id="CHEBI:456215"/>
        <dbReference type="EC" id="6.3.4.19"/>
    </reaction>
</comment>
<dbReference type="PANTHER" id="PTHR43033:SF1">
    <property type="entry name" value="TRNA(ILE)-LYSIDINE SYNTHASE-RELATED"/>
    <property type="match status" value="1"/>
</dbReference>
<evidence type="ECO:0000313" key="11">
    <source>
        <dbReference type="Proteomes" id="UP000823865"/>
    </source>
</evidence>
<evidence type="ECO:0000256" key="7">
    <source>
        <dbReference type="ARBA" id="ARBA00048539"/>
    </source>
</evidence>
<evidence type="ECO:0000256" key="6">
    <source>
        <dbReference type="ARBA" id="ARBA00022840"/>
    </source>
</evidence>
<dbReference type="Pfam" id="PF01171">
    <property type="entry name" value="ATP_bind_3"/>
    <property type="match status" value="1"/>
</dbReference>
<protein>
    <recommendedName>
        <fullName evidence="8">tRNA(Ile)-lysidine synthase</fullName>
        <ecNumber evidence="8">6.3.4.19</ecNumber>
    </recommendedName>
    <alternativeName>
        <fullName evidence="8">tRNA(Ile)-2-lysyl-cytidine synthase</fullName>
    </alternativeName>
    <alternativeName>
        <fullName evidence="8">tRNA(Ile)-lysidine synthetase</fullName>
    </alternativeName>
</protein>
<dbReference type="InterPro" id="IPR012094">
    <property type="entry name" value="tRNA_Ile_lys_synt"/>
</dbReference>
<organism evidence="10 11">
    <name type="scientific">Candidatus Paraprevotella stercoravium</name>
    <dbReference type="NCBI Taxonomy" id="2838725"/>
    <lineage>
        <taxon>Bacteria</taxon>
        <taxon>Pseudomonadati</taxon>
        <taxon>Bacteroidota</taxon>
        <taxon>Bacteroidia</taxon>
        <taxon>Bacteroidales</taxon>
        <taxon>Prevotellaceae</taxon>
        <taxon>Paraprevotella</taxon>
    </lineage>
</organism>
<keyword evidence="3 8" id="KW-0436">Ligase</keyword>
<dbReference type="CDD" id="cd01992">
    <property type="entry name" value="TilS_N"/>
    <property type="match status" value="1"/>
</dbReference>
<dbReference type="EC" id="6.3.4.19" evidence="8"/>
<evidence type="ECO:0000256" key="2">
    <source>
        <dbReference type="ARBA" id="ARBA00022490"/>
    </source>
</evidence>
<dbReference type="AlphaFoldDB" id="A0A9E2L5W6"/>
<feature type="domain" description="Lysidine-tRNA(Ile) synthetase C-terminal" evidence="9">
    <location>
        <begin position="365"/>
        <end position="437"/>
    </location>
</feature>
<reference evidence="10" key="1">
    <citation type="journal article" date="2021" name="PeerJ">
        <title>Extensive microbial diversity within the chicken gut microbiome revealed by metagenomics and culture.</title>
        <authorList>
            <person name="Gilroy R."/>
            <person name="Ravi A."/>
            <person name="Getino M."/>
            <person name="Pursley I."/>
            <person name="Horton D.L."/>
            <person name="Alikhan N.F."/>
            <person name="Baker D."/>
            <person name="Gharbi K."/>
            <person name="Hall N."/>
            <person name="Watson M."/>
            <person name="Adriaenssens E.M."/>
            <person name="Foster-Nyarko E."/>
            <person name="Jarju S."/>
            <person name="Secka A."/>
            <person name="Antonio M."/>
            <person name="Oren A."/>
            <person name="Chaudhuri R.R."/>
            <person name="La Ragione R."/>
            <person name="Hildebrand F."/>
            <person name="Pallen M.J."/>
        </authorList>
    </citation>
    <scope>NUCLEOTIDE SEQUENCE</scope>
    <source>
        <strain evidence="10">G3-2149</strain>
    </source>
</reference>
<keyword evidence="4 8" id="KW-0819">tRNA processing</keyword>
<dbReference type="InterPro" id="IPR012795">
    <property type="entry name" value="tRNA_Ile_lys_synt_N"/>
</dbReference>
<gene>
    <name evidence="8 10" type="primary">tilS</name>
    <name evidence="10" type="ORF">H9789_06980</name>
</gene>